<dbReference type="GO" id="GO:0005634">
    <property type="term" value="C:nucleus"/>
    <property type="evidence" value="ECO:0007669"/>
    <property type="project" value="UniProtKB-SubCell"/>
</dbReference>
<evidence type="ECO:0000256" key="2">
    <source>
        <dbReference type="ARBA" id="ARBA00023125"/>
    </source>
</evidence>
<dbReference type="PANTHER" id="PTHR45914:SF59">
    <property type="entry name" value="TRANSCRIPTION FACTOR BHLH83-LIKE"/>
    <property type="match status" value="1"/>
</dbReference>
<evidence type="ECO:0000313" key="5">
    <source>
        <dbReference type="EMBL" id="KZV39059.1"/>
    </source>
</evidence>
<reference evidence="5 6" key="1">
    <citation type="journal article" date="2015" name="Proc. Natl. Acad. Sci. U.S.A.">
        <title>The resurrection genome of Boea hygrometrica: A blueprint for survival of dehydration.</title>
        <authorList>
            <person name="Xiao L."/>
            <person name="Yang G."/>
            <person name="Zhang L."/>
            <person name="Yang X."/>
            <person name="Zhao S."/>
            <person name="Ji Z."/>
            <person name="Zhou Q."/>
            <person name="Hu M."/>
            <person name="Wang Y."/>
            <person name="Chen M."/>
            <person name="Xu Y."/>
            <person name="Jin H."/>
            <person name="Xiao X."/>
            <person name="Hu G."/>
            <person name="Bao F."/>
            <person name="Hu Y."/>
            <person name="Wan P."/>
            <person name="Li L."/>
            <person name="Deng X."/>
            <person name="Kuang T."/>
            <person name="Xiang C."/>
            <person name="Zhu J.K."/>
            <person name="Oliver M.J."/>
            <person name="He Y."/>
        </authorList>
    </citation>
    <scope>NUCLEOTIDE SEQUENCE [LARGE SCALE GENOMIC DNA]</scope>
    <source>
        <strain evidence="6">cv. XS01</strain>
    </source>
</reference>
<feature type="region of interest" description="Disordered" evidence="4">
    <location>
        <begin position="197"/>
        <end position="237"/>
    </location>
</feature>
<dbReference type="OrthoDB" id="687495at2759"/>
<gene>
    <name evidence="5" type="ORF">F511_25649</name>
</gene>
<name>A0A2Z7BX63_9LAMI</name>
<organism evidence="5 6">
    <name type="scientific">Dorcoceras hygrometricum</name>
    <dbReference type="NCBI Taxonomy" id="472368"/>
    <lineage>
        <taxon>Eukaryota</taxon>
        <taxon>Viridiplantae</taxon>
        <taxon>Streptophyta</taxon>
        <taxon>Embryophyta</taxon>
        <taxon>Tracheophyta</taxon>
        <taxon>Spermatophyta</taxon>
        <taxon>Magnoliopsida</taxon>
        <taxon>eudicotyledons</taxon>
        <taxon>Gunneridae</taxon>
        <taxon>Pentapetalae</taxon>
        <taxon>asterids</taxon>
        <taxon>lamiids</taxon>
        <taxon>Lamiales</taxon>
        <taxon>Gesneriaceae</taxon>
        <taxon>Didymocarpoideae</taxon>
        <taxon>Trichosporeae</taxon>
        <taxon>Loxocarpinae</taxon>
        <taxon>Dorcoceras</taxon>
    </lineage>
</organism>
<dbReference type="AlphaFoldDB" id="A0A2Z7BX63"/>
<dbReference type="PANTHER" id="PTHR45914">
    <property type="entry name" value="TRANSCRIPTION FACTOR HEC3-RELATED"/>
    <property type="match status" value="1"/>
</dbReference>
<evidence type="ECO:0000256" key="1">
    <source>
        <dbReference type="ARBA" id="ARBA00004123"/>
    </source>
</evidence>
<dbReference type="EMBL" id="KV001339">
    <property type="protein sequence ID" value="KZV39059.1"/>
    <property type="molecule type" value="Genomic_DNA"/>
</dbReference>
<evidence type="ECO:0000256" key="4">
    <source>
        <dbReference type="SAM" id="MobiDB-lite"/>
    </source>
</evidence>
<protein>
    <submittedName>
        <fullName evidence="5">DNA binding protein</fullName>
    </submittedName>
</protein>
<keyword evidence="2" id="KW-0238">DNA-binding</keyword>
<accession>A0A2Z7BX63</accession>
<keyword evidence="3" id="KW-0539">Nucleus</keyword>
<sequence>MELANKNRLTNDSTAAIFHASAFYEHNLGGQPLVHASHNSPRKIYHYDENQKCVYPEPISPEKASGLTKSLPLGNSSAVSSPSSTNSNKILGFPASAYNLSEEDHSAMNFKPGYASLIHANGTFLSFEQPKNEVRRSLYSKMINKDDEYSIWDDDLNTTSYLNISKSTNTTSHGLPETSSSHDAATQFSWLNDQEENTELGTPVANKNKRPSMGESEQAPKKQCGVASKKPKSSKSVTIAKDPQSIAAKVDLVTMLEKAISYVKFLQLQVKVLATDEFWPTQDGKAPELSQVREAIDAILASQRDRNSSSK</sequence>
<keyword evidence="6" id="KW-1185">Reference proteome</keyword>
<dbReference type="InterPro" id="IPR045843">
    <property type="entry name" value="IND-like"/>
</dbReference>
<comment type="subcellular location">
    <subcellularLocation>
        <location evidence="1">Nucleus</location>
    </subcellularLocation>
</comment>
<dbReference type="GO" id="GO:0003677">
    <property type="term" value="F:DNA binding"/>
    <property type="evidence" value="ECO:0007669"/>
    <property type="project" value="UniProtKB-KW"/>
</dbReference>
<dbReference type="GO" id="GO:0003700">
    <property type="term" value="F:DNA-binding transcription factor activity"/>
    <property type="evidence" value="ECO:0007669"/>
    <property type="project" value="InterPro"/>
</dbReference>
<evidence type="ECO:0000313" key="6">
    <source>
        <dbReference type="Proteomes" id="UP000250235"/>
    </source>
</evidence>
<proteinExistence type="predicted"/>
<dbReference type="Proteomes" id="UP000250235">
    <property type="component" value="Unassembled WGS sequence"/>
</dbReference>
<evidence type="ECO:0000256" key="3">
    <source>
        <dbReference type="ARBA" id="ARBA00023242"/>
    </source>
</evidence>